<dbReference type="AlphaFoldDB" id="Q03FQ6"/>
<dbReference type="Proteomes" id="UP000000773">
    <property type="component" value="Chromosome"/>
</dbReference>
<gene>
    <name evidence="1" type="ordered locus">PEPE_0908</name>
</gene>
<sequence length="76" mass="8871">MFTINYYNVLLHTIIENSNTRRPTIVDPSKIRQRSNLDNQTFVEALVSLEKLGYIELCYRNKKLVGIFITTLVPIK</sequence>
<dbReference type="EMBL" id="CP000422">
    <property type="protein sequence ID" value="ABJ67966.1"/>
    <property type="molecule type" value="Genomic_DNA"/>
</dbReference>
<dbReference type="STRING" id="278197.PEPE_0908"/>
<accession>Q03FQ6</accession>
<organism evidence="1 2">
    <name type="scientific">Pediococcus pentosaceus (strain ATCC 25745 / CCUG 21536 / LMG 10740 / 183-1w)</name>
    <dbReference type="NCBI Taxonomy" id="278197"/>
    <lineage>
        <taxon>Bacteria</taxon>
        <taxon>Bacillati</taxon>
        <taxon>Bacillota</taxon>
        <taxon>Bacilli</taxon>
        <taxon>Lactobacillales</taxon>
        <taxon>Lactobacillaceae</taxon>
        <taxon>Pediococcus</taxon>
    </lineage>
</organism>
<protein>
    <submittedName>
        <fullName evidence="1">Uncharacterized protein</fullName>
    </submittedName>
</protein>
<name>Q03FQ6_PEDPA</name>
<proteinExistence type="predicted"/>
<reference evidence="1 2" key="1">
    <citation type="journal article" date="2006" name="Proc. Natl. Acad. Sci. U.S.A.">
        <title>Comparative genomics of the lactic acid bacteria.</title>
        <authorList>
            <person name="Makarova K."/>
            <person name="Slesarev A."/>
            <person name="Wolf Y."/>
            <person name="Sorokin A."/>
            <person name="Mirkin B."/>
            <person name="Koonin E."/>
            <person name="Pavlov A."/>
            <person name="Pavlova N."/>
            <person name="Karamychev V."/>
            <person name="Polouchine N."/>
            <person name="Shakhova V."/>
            <person name="Grigoriev I."/>
            <person name="Lou Y."/>
            <person name="Rohksar D."/>
            <person name="Lucas S."/>
            <person name="Huang K."/>
            <person name="Goodstein D.M."/>
            <person name="Hawkins T."/>
            <person name="Plengvidhya V."/>
            <person name="Welker D."/>
            <person name="Hughes J."/>
            <person name="Goh Y."/>
            <person name="Benson A."/>
            <person name="Baldwin K."/>
            <person name="Lee J.H."/>
            <person name="Diaz-Muniz I."/>
            <person name="Dosti B."/>
            <person name="Smeianov V."/>
            <person name="Wechter W."/>
            <person name="Barabote R."/>
            <person name="Lorca G."/>
            <person name="Altermann E."/>
            <person name="Barrangou R."/>
            <person name="Ganesan B."/>
            <person name="Xie Y."/>
            <person name="Rawsthorne H."/>
            <person name="Tamir D."/>
            <person name="Parker C."/>
            <person name="Breidt F."/>
            <person name="Broadbent J."/>
            <person name="Hutkins R."/>
            <person name="O'Sullivan D."/>
            <person name="Steele J."/>
            <person name="Unlu G."/>
            <person name="Saier M."/>
            <person name="Klaenhammer T."/>
            <person name="Richardson P."/>
            <person name="Kozyavkin S."/>
            <person name="Weimer B."/>
            <person name="Mills D."/>
        </authorList>
    </citation>
    <scope>NUCLEOTIDE SEQUENCE [LARGE SCALE GENOMIC DNA]</scope>
    <source>
        <strain evidence="2">ATCC 25745 / CCUG 21536 / LMG 10740 / 183-1w</strain>
    </source>
</reference>
<evidence type="ECO:0000313" key="2">
    <source>
        <dbReference type="Proteomes" id="UP000000773"/>
    </source>
</evidence>
<dbReference type="KEGG" id="ppe:PEPE_0908"/>
<dbReference type="HOGENOM" id="CLU_2808592_0_0_9"/>
<evidence type="ECO:0000313" key="1">
    <source>
        <dbReference type="EMBL" id="ABJ67966.1"/>
    </source>
</evidence>